<keyword evidence="1 5" id="KW-0175">Coiled coil</keyword>
<reference evidence="7" key="2">
    <citation type="journal article" date="2023" name="Plants (Basel)">
        <title>Annotation of the Turnera subulata (Passifloraceae) Draft Genome Reveals the S-Locus Evolved after the Divergence of Turneroideae from Passifloroideae in a Stepwise Manner.</title>
        <authorList>
            <person name="Henning P.M."/>
            <person name="Roalson E.H."/>
            <person name="Mir W."/>
            <person name="McCubbin A.G."/>
            <person name="Shore J.S."/>
        </authorList>
    </citation>
    <scope>NUCLEOTIDE SEQUENCE</scope>
    <source>
        <strain evidence="7">F60SS</strain>
    </source>
</reference>
<comment type="subcellular location">
    <subcellularLocation>
        <location evidence="3">Nucleus lamina</location>
    </subcellularLocation>
</comment>
<protein>
    <recommendedName>
        <fullName evidence="9">Nuclear matrix constituent protein 1-like protein</fullName>
    </recommendedName>
</protein>
<sequence length="1171" mass="133856">MFTPQRTVWSGLSLTPRREAVPKSGSDPNGVEPSSGDGRSGLRGKSVAFAEPVTPNGVGRALDGEDLGDKVSRLEKELFEYQYNMGLLLIEKKNWASQHEELKQAISDAMDAIKREQAAHLIAISDTEKREENLRKALGVEKQCVTDLEKAVRDMRSENAELKFTADSKLAEANALVASVEEKSLEIEAKLRAADAKLAEVSRKSSEIERKAREVESREAALRRERMSFISEREAHESTFSKQREDLLEWEKKLQEGEERLSKVQRIINQREERTNEEDGSLKQKEKDLEAAQKKIEEANSILKRKEEDITSRLANLAVKEKARFLFVVLEFDATRKKLHMKEDELRALEAKLDERERVEIQKLNDEHNAILDAKKHEFELEIEQKKRSVDEELKGKVMEMERKDVEIKHMEEKIFKREQALDKRLEKLKEKEKEFELKSKAAKEREKVIKSEEKNLATEREKLQADKEDSLRLKAELEKIRAVNEEQLLKMCKEEERLKVTEEERSEYARLQTELKDEIEKCRFQEELLLKDAEDLKQQKENFEREWEELDEKRAEIEKERKSIADVMGQFEKQKASEEERLRSEKQETEDYVKRELEALKVAKESFEANMAYEQSVIAEKAISERNQMLHDIELQKTELENSLQKKREELENALQEKEKEFEEEKERQLTNVNFLRDVARREMEEMKQERNRIEKERIEVDENRKHLEQQQLEMRQDIDKLGDLSRKLKEHRETFIKEKERFILFVEQHKGCKNCGEITSQFMLSDLMSSQEIENADAVPTPRLVNNQVVGADTGSMAALDGPERDMSPTTNLSVSPVSWLRKCTSKIFIFSAGKKVEPAMESAPPVNMEPSKRLDFSENEPESSFAGGRDSIDVPRVQSDFSNREAEAAEDRSANDQSNINSKETEVQADSQPSDSKRGHQPRKRGRPRISRTRSVKAVVQDAKALLGEALEINETEDSDHLKDASRGESSLADKRVPKNARKRGRTHTSQTTASEHYADDSEEHSDSVTTGSRRRRQKVAAVPNPVGNRYNLRRPKLGVSVVTAKASSGLNSENEVEGFAGPEGGNFLRTAPPTASIGLASENGGSTHLVRCGIENGDGTGRNVENAVLSEEVEEVNGTAEGAGDSIAEEYRSESPGGEDDCEESDEETEHPGEVSMGKKLWTFFTT</sequence>
<dbReference type="EMBL" id="JAKUCV010004980">
    <property type="protein sequence ID" value="KAJ4833252.1"/>
    <property type="molecule type" value="Genomic_DNA"/>
</dbReference>
<gene>
    <name evidence="7" type="ORF">Tsubulata_005085</name>
</gene>
<name>A0A9Q0J9P5_9ROSI</name>
<feature type="region of interest" description="Disordered" evidence="6">
    <location>
        <begin position="960"/>
        <end position="1035"/>
    </location>
</feature>
<dbReference type="OrthoDB" id="673795at2759"/>
<dbReference type="PANTHER" id="PTHR31908:SF11">
    <property type="entry name" value="PROTEIN CROWDED NUCLEI 1"/>
    <property type="match status" value="1"/>
</dbReference>
<feature type="coiled-coil region" evidence="5">
    <location>
        <begin position="145"/>
        <end position="362"/>
    </location>
</feature>
<feature type="coiled-coil region" evidence="5">
    <location>
        <begin position="631"/>
        <end position="715"/>
    </location>
</feature>
<evidence type="ECO:0000256" key="3">
    <source>
        <dbReference type="ARBA" id="ARBA00024186"/>
    </source>
</evidence>
<dbReference type="GO" id="GO:0006997">
    <property type="term" value="P:nucleus organization"/>
    <property type="evidence" value="ECO:0007669"/>
    <property type="project" value="InterPro"/>
</dbReference>
<dbReference type="Proteomes" id="UP001141552">
    <property type="component" value="Unassembled WGS sequence"/>
</dbReference>
<feature type="compositionally biased region" description="Basic and acidic residues" evidence="6">
    <location>
        <begin position="885"/>
        <end position="897"/>
    </location>
</feature>
<proteinExistence type="inferred from homology"/>
<feature type="compositionally biased region" description="Polar residues" evidence="6">
    <location>
        <begin position="1"/>
        <end position="13"/>
    </location>
</feature>
<evidence type="ECO:0000256" key="5">
    <source>
        <dbReference type="SAM" id="Coils"/>
    </source>
</evidence>
<comment type="similarity">
    <text evidence="4">Belongs to the CRWN family.</text>
</comment>
<accession>A0A9Q0J9P5</accession>
<organism evidence="7 8">
    <name type="scientific">Turnera subulata</name>
    <dbReference type="NCBI Taxonomy" id="218843"/>
    <lineage>
        <taxon>Eukaryota</taxon>
        <taxon>Viridiplantae</taxon>
        <taxon>Streptophyta</taxon>
        <taxon>Embryophyta</taxon>
        <taxon>Tracheophyta</taxon>
        <taxon>Spermatophyta</taxon>
        <taxon>Magnoliopsida</taxon>
        <taxon>eudicotyledons</taxon>
        <taxon>Gunneridae</taxon>
        <taxon>Pentapetalae</taxon>
        <taxon>rosids</taxon>
        <taxon>fabids</taxon>
        <taxon>Malpighiales</taxon>
        <taxon>Passifloraceae</taxon>
        <taxon>Turnera</taxon>
    </lineage>
</organism>
<feature type="compositionally biased region" description="Acidic residues" evidence="6">
    <location>
        <begin position="1141"/>
        <end position="1153"/>
    </location>
</feature>
<evidence type="ECO:0000256" key="2">
    <source>
        <dbReference type="ARBA" id="ARBA00023242"/>
    </source>
</evidence>
<feature type="compositionally biased region" description="Basic residues" evidence="6">
    <location>
        <begin position="922"/>
        <end position="938"/>
    </location>
</feature>
<reference evidence="7" key="1">
    <citation type="submission" date="2022-02" db="EMBL/GenBank/DDBJ databases">
        <authorList>
            <person name="Henning P.M."/>
            <person name="McCubbin A.G."/>
            <person name="Shore J.S."/>
        </authorList>
    </citation>
    <scope>NUCLEOTIDE SEQUENCE</scope>
    <source>
        <strain evidence="7">F60SS</strain>
        <tissue evidence="7">Leaves</tissue>
    </source>
</reference>
<keyword evidence="2" id="KW-0539">Nucleus</keyword>
<feature type="region of interest" description="Disordered" evidence="6">
    <location>
        <begin position="570"/>
        <end position="589"/>
    </location>
</feature>
<evidence type="ECO:0008006" key="9">
    <source>
        <dbReference type="Google" id="ProtNLM"/>
    </source>
</evidence>
<evidence type="ECO:0000256" key="6">
    <source>
        <dbReference type="SAM" id="MobiDB-lite"/>
    </source>
</evidence>
<comment type="caution">
    <text evidence="7">The sequence shown here is derived from an EMBL/GenBank/DDBJ whole genome shotgun (WGS) entry which is preliminary data.</text>
</comment>
<evidence type="ECO:0000313" key="8">
    <source>
        <dbReference type="Proteomes" id="UP001141552"/>
    </source>
</evidence>
<evidence type="ECO:0000256" key="1">
    <source>
        <dbReference type="ARBA" id="ARBA00023054"/>
    </source>
</evidence>
<evidence type="ECO:0000313" key="7">
    <source>
        <dbReference type="EMBL" id="KAJ4833252.1"/>
    </source>
</evidence>
<feature type="region of interest" description="Disordered" evidence="6">
    <location>
        <begin position="1116"/>
        <end position="1171"/>
    </location>
</feature>
<evidence type="ECO:0000256" key="4">
    <source>
        <dbReference type="ARBA" id="ARBA00024208"/>
    </source>
</evidence>
<keyword evidence="8" id="KW-1185">Reference proteome</keyword>
<dbReference type="PANTHER" id="PTHR31908">
    <property type="entry name" value="PROTEIN CROWDED NUCLEI 4"/>
    <property type="match status" value="1"/>
</dbReference>
<feature type="compositionally biased region" description="Polar residues" evidence="6">
    <location>
        <begin position="898"/>
        <end position="917"/>
    </location>
</feature>
<feature type="compositionally biased region" description="Basic and acidic residues" evidence="6">
    <location>
        <begin position="962"/>
        <end position="980"/>
    </location>
</feature>
<feature type="region of interest" description="Disordered" evidence="6">
    <location>
        <begin position="841"/>
        <end position="941"/>
    </location>
</feature>
<dbReference type="InterPro" id="IPR040418">
    <property type="entry name" value="CRWN"/>
</dbReference>
<dbReference type="AlphaFoldDB" id="A0A9Q0J9P5"/>
<feature type="compositionally biased region" description="Basic and acidic residues" evidence="6">
    <location>
        <begin position="573"/>
        <end position="589"/>
    </location>
</feature>
<feature type="compositionally biased region" description="Basic residues" evidence="6">
    <location>
        <begin position="981"/>
        <end position="990"/>
    </location>
</feature>
<dbReference type="GO" id="GO:0005652">
    <property type="term" value="C:nuclear lamina"/>
    <property type="evidence" value="ECO:0007669"/>
    <property type="project" value="UniProtKB-SubCell"/>
</dbReference>
<feature type="region of interest" description="Disordered" evidence="6">
    <location>
        <begin position="1"/>
        <end position="61"/>
    </location>
</feature>